<dbReference type="RefSeq" id="WP_064496376.1">
    <property type="nucleotide sequence ID" value="NC_000909.1"/>
</dbReference>
<reference evidence="2" key="1">
    <citation type="journal article" date="2020" name="bioRxiv">
        <title>A rank-normalized archaeal taxonomy based on genome phylogeny resolves widespread incomplete and uneven classifications.</title>
        <authorList>
            <person name="Rinke C."/>
            <person name="Chuvochina M."/>
            <person name="Mussig A.J."/>
            <person name="Chaumeil P.-A."/>
            <person name="Waite D.W."/>
            <person name="Whitman W.B."/>
            <person name="Parks D.H."/>
            <person name="Hugenholtz P."/>
        </authorList>
    </citation>
    <scope>NUCLEOTIDE SEQUENCE</scope>
    <source>
        <strain evidence="2">UBA8849</strain>
    </source>
</reference>
<evidence type="ECO:0000256" key="1">
    <source>
        <dbReference type="SAM" id="Coils"/>
    </source>
</evidence>
<organism evidence="2 3">
    <name type="scientific">Methanocaldococcus jannaschii</name>
    <dbReference type="NCBI Taxonomy" id="2190"/>
    <lineage>
        <taxon>Archaea</taxon>
        <taxon>Methanobacteriati</taxon>
        <taxon>Methanobacteriota</taxon>
        <taxon>Methanomada group</taxon>
        <taxon>Methanococci</taxon>
        <taxon>Methanococcales</taxon>
        <taxon>Methanocaldococcaceae</taxon>
        <taxon>Methanocaldococcus</taxon>
    </lineage>
</organism>
<sequence length="59" mass="7329">MDETWRKIAIKNIAEINQKITRLEWLLNSYKNEEEIKHINKKINELKIKREEYMKALRE</sequence>
<accession>A0A832WJ72</accession>
<gene>
    <name evidence="2" type="ORF">HA335_05800</name>
</gene>
<feature type="coiled-coil region" evidence="1">
    <location>
        <begin position="13"/>
        <end position="59"/>
    </location>
</feature>
<dbReference type="EMBL" id="DUJR01000029">
    <property type="protein sequence ID" value="HII60064.1"/>
    <property type="molecule type" value="Genomic_DNA"/>
</dbReference>
<keyword evidence="1" id="KW-0175">Coiled coil</keyword>
<evidence type="ECO:0000313" key="3">
    <source>
        <dbReference type="Proteomes" id="UP000645676"/>
    </source>
</evidence>
<protein>
    <submittedName>
        <fullName evidence="2">Uncharacterized protein</fullName>
    </submittedName>
</protein>
<proteinExistence type="predicted"/>
<evidence type="ECO:0000313" key="2">
    <source>
        <dbReference type="EMBL" id="HII60064.1"/>
    </source>
</evidence>
<name>A0A832WJ72_9EURY</name>
<dbReference type="AlphaFoldDB" id="A0A832WJ72"/>
<dbReference type="Proteomes" id="UP000645676">
    <property type="component" value="Unassembled WGS sequence"/>
</dbReference>
<comment type="caution">
    <text evidence="2">The sequence shown here is derived from an EMBL/GenBank/DDBJ whole genome shotgun (WGS) entry which is preliminary data.</text>
</comment>